<gene>
    <name evidence="5" type="primary">Klhl17-L1</name>
    <name evidence="5" type="ORF">Hamer_G000878</name>
</gene>
<accession>A0A8J5N2H7</accession>
<evidence type="ECO:0000256" key="3">
    <source>
        <dbReference type="ARBA" id="ARBA00023203"/>
    </source>
</evidence>
<evidence type="ECO:0000256" key="2">
    <source>
        <dbReference type="ARBA" id="ARBA00022737"/>
    </source>
</evidence>
<proteinExistence type="predicted"/>
<dbReference type="Gene3D" id="1.25.40.420">
    <property type="match status" value="1"/>
</dbReference>
<dbReference type="SMART" id="SM00875">
    <property type="entry name" value="BACK"/>
    <property type="match status" value="1"/>
</dbReference>
<dbReference type="PANTHER" id="PTHR24412">
    <property type="entry name" value="KELCH PROTEIN"/>
    <property type="match status" value="1"/>
</dbReference>
<dbReference type="AlphaFoldDB" id="A0A8J5N2H7"/>
<dbReference type="Proteomes" id="UP000747542">
    <property type="component" value="Unassembled WGS sequence"/>
</dbReference>
<sequence>VSTERSEEPLPVVSTPVSIQLCLDNCYHYKKHLLQIEVSVILCSDEQWFAIIAFVYDEMASWYPDIEMEETGVGGRGRGNGANGTNARGCIRPRHCNGASYRDSGEIKFCISEYKNDAFQMMLLMKSNQMLTDVKLEVGREIFHGHKIVLAAASPYFKMNHVIDACCTFLEQQLEAGNAIGIANFAQQHGCMDLYHKANTFIEQHFSEVSLEEEFLKLSSYQLVNLIQRDELNVPDEKDVYNAVLKWVMHDEDNRQPKMELILQAVR</sequence>
<dbReference type="PROSITE" id="PS50097">
    <property type="entry name" value="BTB"/>
    <property type="match status" value="1"/>
</dbReference>
<comment type="caution">
    <text evidence="5">The sequence shown here is derived from an EMBL/GenBank/DDBJ whole genome shotgun (WGS) entry which is preliminary data.</text>
</comment>
<dbReference type="Pfam" id="PF00651">
    <property type="entry name" value="BTB"/>
    <property type="match status" value="1"/>
</dbReference>
<dbReference type="SUPFAM" id="SSF54695">
    <property type="entry name" value="POZ domain"/>
    <property type="match status" value="1"/>
</dbReference>
<reference evidence="5" key="1">
    <citation type="journal article" date="2021" name="Sci. Adv.">
        <title>The American lobster genome reveals insights on longevity, neural, and immune adaptations.</title>
        <authorList>
            <person name="Polinski J.M."/>
            <person name="Zimin A.V."/>
            <person name="Clark K.F."/>
            <person name="Kohn A.B."/>
            <person name="Sadowski N."/>
            <person name="Timp W."/>
            <person name="Ptitsyn A."/>
            <person name="Khanna P."/>
            <person name="Romanova D.Y."/>
            <person name="Williams P."/>
            <person name="Greenwood S.J."/>
            <person name="Moroz L.L."/>
            <person name="Walt D.R."/>
            <person name="Bodnar A.G."/>
        </authorList>
    </citation>
    <scope>NUCLEOTIDE SEQUENCE</scope>
    <source>
        <strain evidence="5">GMGI-L3</strain>
    </source>
</reference>
<name>A0A8J5N2H7_HOMAM</name>
<feature type="domain" description="BTB" evidence="4">
    <location>
        <begin position="132"/>
        <end position="158"/>
    </location>
</feature>
<dbReference type="Gene3D" id="3.30.710.10">
    <property type="entry name" value="Potassium Channel Kv1.1, Chain A"/>
    <property type="match status" value="1"/>
</dbReference>
<dbReference type="PANTHER" id="PTHR24412:SF401">
    <property type="entry name" value="FI11917P"/>
    <property type="match status" value="1"/>
</dbReference>
<dbReference type="EMBL" id="JAHLQT010011632">
    <property type="protein sequence ID" value="KAG7171934.1"/>
    <property type="molecule type" value="Genomic_DNA"/>
</dbReference>
<dbReference type="InterPro" id="IPR011333">
    <property type="entry name" value="SKP1/BTB/POZ_sf"/>
</dbReference>
<dbReference type="InterPro" id="IPR011705">
    <property type="entry name" value="BACK"/>
</dbReference>
<feature type="non-terminal residue" evidence="5">
    <location>
        <position position="1"/>
    </location>
</feature>
<evidence type="ECO:0000256" key="1">
    <source>
        <dbReference type="ARBA" id="ARBA00022441"/>
    </source>
</evidence>
<evidence type="ECO:0000259" key="4">
    <source>
        <dbReference type="PROSITE" id="PS50097"/>
    </source>
</evidence>
<feature type="non-terminal residue" evidence="5">
    <location>
        <position position="267"/>
    </location>
</feature>
<keyword evidence="6" id="KW-1185">Reference proteome</keyword>
<dbReference type="FunFam" id="1.25.40.420:FF:000001">
    <property type="entry name" value="Kelch-like family member 12"/>
    <property type="match status" value="1"/>
</dbReference>
<evidence type="ECO:0000313" key="6">
    <source>
        <dbReference type="Proteomes" id="UP000747542"/>
    </source>
</evidence>
<protein>
    <submittedName>
        <fullName evidence="5">Kelch-like protein 17-like 1</fullName>
    </submittedName>
</protein>
<evidence type="ECO:0000313" key="5">
    <source>
        <dbReference type="EMBL" id="KAG7171934.1"/>
    </source>
</evidence>
<keyword evidence="2" id="KW-0677">Repeat</keyword>
<keyword evidence="1" id="KW-0880">Kelch repeat</keyword>
<keyword evidence="3" id="KW-0009">Actin-binding</keyword>
<dbReference type="Pfam" id="PF07707">
    <property type="entry name" value="BACK"/>
    <property type="match status" value="1"/>
</dbReference>
<dbReference type="InterPro" id="IPR000210">
    <property type="entry name" value="BTB/POZ_dom"/>
</dbReference>
<organism evidence="5 6">
    <name type="scientific">Homarus americanus</name>
    <name type="common">American lobster</name>
    <dbReference type="NCBI Taxonomy" id="6706"/>
    <lineage>
        <taxon>Eukaryota</taxon>
        <taxon>Metazoa</taxon>
        <taxon>Ecdysozoa</taxon>
        <taxon>Arthropoda</taxon>
        <taxon>Crustacea</taxon>
        <taxon>Multicrustacea</taxon>
        <taxon>Malacostraca</taxon>
        <taxon>Eumalacostraca</taxon>
        <taxon>Eucarida</taxon>
        <taxon>Decapoda</taxon>
        <taxon>Pleocyemata</taxon>
        <taxon>Astacidea</taxon>
        <taxon>Nephropoidea</taxon>
        <taxon>Nephropidae</taxon>
        <taxon>Homarus</taxon>
    </lineage>
</organism>